<evidence type="ECO:0000313" key="3">
    <source>
        <dbReference type="Proteomes" id="UP000231912"/>
    </source>
</evidence>
<gene>
    <name evidence="2" type="ORF">CH371_18510</name>
</gene>
<dbReference type="AlphaFoldDB" id="A0A2M9Z7K2"/>
<evidence type="ECO:0000313" key="2">
    <source>
        <dbReference type="EMBL" id="PJZ64409.1"/>
    </source>
</evidence>
<organism evidence="2 3">
    <name type="scientific">Leptospira wolffii</name>
    <dbReference type="NCBI Taxonomy" id="409998"/>
    <lineage>
        <taxon>Bacteria</taxon>
        <taxon>Pseudomonadati</taxon>
        <taxon>Spirochaetota</taxon>
        <taxon>Spirochaetia</taxon>
        <taxon>Leptospirales</taxon>
        <taxon>Leptospiraceae</taxon>
        <taxon>Leptospira</taxon>
    </lineage>
</organism>
<sequence length="233" mass="25514">MKKLVSIPILLSVVLSFSLCKKAESSSGTGKIVFTVGSVHIQRGEEKLSASVSDELKEGDVLVTGEKSLATVAIGEEASIIEIQSGSRFRVDSLKQDKVFTQEEGRSWILVRKLGKGEALSLVTPTTTAGVRGTKFYANIYDGMSFICHCEGKVELENKEDHSRMSPDGDYLTVTKGSKTIVITQKDLQKIDIPYIHDHSEVANSKLGGENRMSMADYFKIVDLAKKKLAEKP</sequence>
<protein>
    <submittedName>
        <fullName evidence="2">Iron dicitrate transport regulator FecR</fullName>
    </submittedName>
</protein>
<evidence type="ECO:0000259" key="1">
    <source>
        <dbReference type="Pfam" id="PF04773"/>
    </source>
</evidence>
<dbReference type="Proteomes" id="UP000231912">
    <property type="component" value="Unassembled WGS sequence"/>
</dbReference>
<dbReference type="InterPro" id="IPR006860">
    <property type="entry name" value="FecR"/>
</dbReference>
<feature type="domain" description="FecR protein" evidence="1">
    <location>
        <begin position="60"/>
        <end position="154"/>
    </location>
</feature>
<proteinExistence type="predicted"/>
<dbReference type="RefSeq" id="WP_100760177.1">
    <property type="nucleotide sequence ID" value="NZ_NPDT01000010.1"/>
</dbReference>
<dbReference type="Gene3D" id="2.60.120.1440">
    <property type="match status" value="1"/>
</dbReference>
<reference evidence="2 3" key="1">
    <citation type="submission" date="2017-07" db="EMBL/GenBank/DDBJ databases">
        <title>Leptospira spp. isolated from tropical soils.</title>
        <authorList>
            <person name="Thibeaux R."/>
            <person name="Iraola G."/>
            <person name="Ferres I."/>
            <person name="Bierque E."/>
            <person name="Girault D."/>
            <person name="Soupe-Gilbert M.-E."/>
            <person name="Picardeau M."/>
            <person name="Goarant C."/>
        </authorList>
    </citation>
    <scope>NUCLEOTIDE SEQUENCE [LARGE SCALE GENOMIC DNA]</scope>
    <source>
        <strain evidence="2 3">FH2-C-A2</strain>
    </source>
</reference>
<accession>A0A2M9Z7K2</accession>
<comment type="caution">
    <text evidence="2">The sequence shown here is derived from an EMBL/GenBank/DDBJ whole genome shotgun (WGS) entry which is preliminary data.</text>
</comment>
<name>A0A2M9Z7K2_9LEPT</name>
<dbReference type="PANTHER" id="PTHR38731">
    <property type="entry name" value="LIPL45-RELATED LIPOPROTEIN-RELATED"/>
    <property type="match status" value="1"/>
</dbReference>
<dbReference type="Pfam" id="PF04773">
    <property type="entry name" value="FecR"/>
    <property type="match status" value="1"/>
</dbReference>
<dbReference type="PANTHER" id="PTHR38731:SF1">
    <property type="entry name" value="FECR PROTEIN DOMAIN-CONTAINING PROTEIN"/>
    <property type="match status" value="1"/>
</dbReference>
<dbReference type="EMBL" id="NPDT01000010">
    <property type="protein sequence ID" value="PJZ64409.1"/>
    <property type="molecule type" value="Genomic_DNA"/>
</dbReference>